<sequence>MAETPVVIHEHQFLKLKSVLARTCAECAARVVLLVDRDGHPLAFHGDIAGLDTTSFSSLAAGNVAATTSMAKLIGEDVFPAVVHEGERESIFINVIGRSLLVVVFDERSTISLVKLRTKKASFEVGALLDEVARDSELQRQSENSFFAEITDDDIDSLFS</sequence>
<dbReference type="SUPFAM" id="SSF103196">
    <property type="entry name" value="Roadblock/LC7 domain"/>
    <property type="match status" value="1"/>
</dbReference>
<gene>
    <name evidence="2" type="ORF">AVDCRST_MAG74-3004</name>
</gene>
<dbReference type="InterPro" id="IPR004942">
    <property type="entry name" value="Roadblock/LAMTOR2_dom"/>
</dbReference>
<dbReference type="GO" id="GO:0032008">
    <property type="term" value="P:positive regulation of TOR signaling"/>
    <property type="evidence" value="ECO:0007669"/>
    <property type="project" value="InterPro"/>
</dbReference>
<dbReference type="GO" id="GO:0060090">
    <property type="term" value="F:molecular adaptor activity"/>
    <property type="evidence" value="ECO:0007669"/>
    <property type="project" value="InterPro"/>
</dbReference>
<accession>A0A6J4PNP8</accession>
<dbReference type="GO" id="GO:0005085">
    <property type="term" value="F:guanyl-nucleotide exchange factor activity"/>
    <property type="evidence" value="ECO:0007669"/>
    <property type="project" value="InterPro"/>
</dbReference>
<dbReference type="EMBL" id="CADCUR010000273">
    <property type="protein sequence ID" value="CAA9421346.1"/>
    <property type="molecule type" value="Genomic_DNA"/>
</dbReference>
<dbReference type="InterPro" id="IPR037587">
    <property type="entry name" value="LAMTOR2-like"/>
</dbReference>
<protein>
    <recommendedName>
        <fullName evidence="1">Roadblock/LAMTOR2 domain-containing protein</fullName>
    </recommendedName>
</protein>
<dbReference type="SMART" id="SM00960">
    <property type="entry name" value="Robl_LC7"/>
    <property type="match status" value="1"/>
</dbReference>
<dbReference type="AlphaFoldDB" id="A0A6J4PNP8"/>
<name>A0A6J4PNP8_9BACT</name>
<feature type="domain" description="Roadblock/LAMTOR2" evidence="1">
    <location>
        <begin position="16"/>
        <end position="105"/>
    </location>
</feature>
<reference evidence="2" key="1">
    <citation type="submission" date="2020-02" db="EMBL/GenBank/DDBJ databases">
        <authorList>
            <person name="Meier V. D."/>
        </authorList>
    </citation>
    <scope>NUCLEOTIDE SEQUENCE</scope>
    <source>
        <strain evidence="2">AVDCRST_MAG74</strain>
    </source>
</reference>
<evidence type="ECO:0000259" key="1">
    <source>
        <dbReference type="SMART" id="SM00960"/>
    </source>
</evidence>
<organism evidence="2">
    <name type="scientific">uncultured Pyrinomonadaceae bacterium</name>
    <dbReference type="NCBI Taxonomy" id="2283094"/>
    <lineage>
        <taxon>Bacteria</taxon>
        <taxon>Pseudomonadati</taxon>
        <taxon>Acidobacteriota</taxon>
        <taxon>Blastocatellia</taxon>
        <taxon>Blastocatellales</taxon>
        <taxon>Pyrinomonadaceae</taxon>
        <taxon>environmental samples</taxon>
    </lineage>
</organism>
<proteinExistence type="predicted"/>
<evidence type="ECO:0000313" key="2">
    <source>
        <dbReference type="EMBL" id="CAA9421346.1"/>
    </source>
</evidence>
<dbReference type="Gene3D" id="3.30.450.30">
    <property type="entry name" value="Dynein light chain 2a, cytoplasmic"/>
    <property type="match status" value="1"/>
</dbReference>
<dbReference type="PANTHER" id="PTHR13323">
    <property type="entry name" value="LATE ENDOSOMAL/LYSOSOMAL MP1 INTERACTING PROTEIN"/>
    <property type="match status" value="1"/>
</dbReference>
<dbReference type="Pfam" id="PF03259">
    <property type="entry name" value="Robl_LC7"/>
    <property type="match status" value="1"/>
</dbReference>